<dbReference type="EMBL" id="CP045903">
    <property type="protein sequence ID" value="QQP39050.1"/>
    <property type="molecule type" value="Genomic_DNA"/>
</dbReference>
<feature type="region of interest" description="Disordered" evidence="1">
    <location>
        <begin position="1"/>
        <end position="30"/>
    </location>
</feature>
<evidence type="ECO:0000256" key="1">
    <source>
        <dbReference type="SAM" id="MobiDB-lite"/>
    </source>
</evidence>
<accession>A0A7T8GWC3</accession>
<dbReference type="Proteomes" id="UP000595437">
    <property type="component" value="Chromosome 14"/>
</dbReference>
<proteinExistence type="predicted"/>
<feature type="compositionally biased region" description="Basic and acidic residues" evidence="1">
    <location>
        <begin position="113"/>
        <end position="122"/>
    </location>
</feature>
<evidence type="ECO:0000313" key="2">
    <source>
        <dbReference type="EMBL" id="QQP39050.1"/>
    </source>
</evidence>
<keyword evidence="3" id="KW-1185">Reference proteome</keyword>
<reference evidence="3" key="1">
    <citation type="submission" date="2021-01" db="EMBL/GenBank/DDBJ databases">
        <title>Caligus Genome Assembly.</title>
        <authorList>
            <person name="Gallardo-Escarate C."/>
        </authorList>
    </citation>
    <scope>NUCLEOTIDE SEQUENCE [LARGE SCALE GENOMIC DNA]</scope>
</reference>
<organism evidence="2 3">
    <name type="scientific">Caligus rogercresseyi</name>
    <name type="common">Sea louse</name>
    <dbReference type="NCBI Taxonomy" id="217165"/>
    <lineage>
        <taxon>Eukaryota</taxon>
        <taxon>Metazoa</taxon>
        <taxon>Ecdysozoa</taxon>
        <taxon>Arthropoda</taxon>
        <taxon>Crustacea</taxon>
        <taxon>Multicrustacea</taxon>
        <taxon>Hexanauplia</taxon>
        <taxon>Copepoda</taxon>
        <taxon>Siphonostomatoida</taxon>
        <taxon>Caligidae</taxon>
        <taxon>Caligus</taxon>
    </lineage>
</organism>
<protein>
    <submittedName>
        <fullName evidence="2">Uncharacterized protein</fullName>
    </submittedName>
</protein>
<evidence type="ECO:0000313" key="3">
    <source>
        <dbReference type="Proteomes" id="UP000595437"/>
    </source>
</evidence>
<gene>
    <name evidence="2" type="ORF">FKW44_019807</name>
</gene>
<feature type="region of interest" description="Disordered" evidence="1">
    <location>
        <begin position="99"/>
        <end position="122"/>
    </location>
</feature>
<dbReference type="AlphaFoldDB" id="A0A7T8GWC3"/>
<sequence>MKEASSSPSIPLRLVPIPGSSDADDIPIDRESLPQGIKDQLEEGELIDEIVIEDEDGKQVVEVKEEGLQEDEEEEAIMVPLSSNDGDLLIQDLLAEAKKENPRSGRKAVNIQEEDRQSQLTDDLSREDLIKLLAKSQNLRDTLPSNRPASFRSASTRQITLVGNDDDLPGKDQGNGTRCETKYERGMRCQHVLKDKCHMTYVTDYHPVPEEKCETLFKKRCYITFKAPHTETFERCHTPFEKKCGDDVKGPEVCKVVNEDYCETVYKEYTVDEQYPDCVVKEKPNCIEKDFDIFNLPKTESTSNKTYAKKKICESGLSSRAQ</sequence>
<name>A0A7T8GWC3_CALRO</name>